<dbReference type="PANTHER" id="PTHR31234:SF68">
    <property type="entry name" value="EXPRESSED PROTEIN"/>
    <property type="match status" value="1"/>
</dbReference>
<accession>A0A7I8KW07</accession>
<dbReference type="OrthoDB" id="996955at2759"/>
<feature type="region of interest" description="Disordered" evidence="3">
    <location>
        <begin position="1"/>
        <end position="28"/>
    </location>
</feature>
<evidence type="ECO:0000313" key="5">
    <source>
        <dbReference type="EMBL" id="CAA7401702.1"/>
    </source>
</evidence>
<dbReference type="GO" id="GO:0005886">
    <property type="term" value="C:plasma membrane"/>
    <property type="evidence" value="ECO:0007669"/>
    <property type="project" value="TreeGrafter"/>
</dbReference>
<dbReference type="PANTHER" id="PTHR31234">
    <property type="entry name" value="LATE EMBRYOGENESIS ABUNDANT (LEA) HYDROXYPROLINE-RICH GLYCOPROTEIN FAMILY"/>
    <property type="match status" value="1"/>
</dbReference>
<evidence type="ECO:0000313" key="6">
    <source>
        <dbReference type="Proteomes" id="UP000663760"/>
    </source>
</evidence>
<keyword evidence="6" id="KW-1185">Reference proteome</keyword>
<reference evidence="5" key="1">
    <citation type="submission" date="2020-02" db="EMBL/GenBank/DDBJ databases">
        <authorList>
            <person name="Scholz U."/>
            <person name="Mascher M."/>
            <person name="Fiebig A."/>
        </authorList>
    </citation>
    <scope>NUCLEOTIDE SEQUENCE</scope>
</reference>
<feature type="transmembrane region" description="Helical" evidence="4">
    <location>
        <begin position="76"/>
        <end position="98"/>
    </location>
</feature>
<evidence type="ECO:0000256" key="3">
    <source>
        <dbReference type="SAM" id="MobiDB-lite"/>
    </source>
</evidence>
<proteinExistence type="predicted"/>
<gene>
    <name evidence="5" type="ORF">SI8410_09012380</name>
</gene>
<evidence type="ECO:0000256" key="2">
    <source>
        <dbReference type="ARBA" id="ARBA00023136"/>
    </source>
</evidence>
<keyword evidence="4" id="KW-1133">Transmembrane helix</keyword>
<comment type="subcellular location">
    <subcellularLocation>
        <location evidence="1">Membrane</location>
    </subcellularLocation>
</comment>
<evidence type="ECO:0000256" key="1">
    <source>
        <dbReference type="ARBA" id="ARBA00004370"/>
    </source>
</evidence>
<organism evidence="5 6">
    <name type="scientific">Spirodela intermedia</name>
    <name type="common">Intermediate duckweed</name>
    <dbReference type="NCBI Taxonomy" id="51605"/>
    <lineage>
        <taxon>Eukaryota</taxon>
        <taxon>Viridiplantae</taxon>
        <taxon>Streptophyta</taxon>
        <taxon>Embryophyta</taxon>
        <taxon>Tracheophyta</taxon>
        <taxon>Spermatophyta</taxon>
        <taxon>Magnoliopsida</taxon>
        <taxon>Liliopsida</taxon>
        <taxon>Araceae</taxon>
        <taxon>Lemnoideae</taxon>
        <taxon>Spirodela</taxon>
    </lineage>
</organism>
<dbReference type="InterPro" id="IPR044839">
    <property type="entry name" value="NDR1-like"/>
</dbReference>
<dbReference type="EMBL" id="LR746272">
    <property type="protein sequence ID" value="CAA7401702.1"/>
    <property type="molecule type" value="Genomic_DNA"/>
</dbReference>
<dbReference type="GO" id="GO:0098542">
    <property type="term" value="P:defense response to other organism"/>
    <property type="evidence" value="ECO:0007669"/>
    <property type="project" value="InterPro"/>
</dbReference>
<name>A0A7I8KW07_SPIIN</name>
<feature type="compositionally biased region" description="Pro residues" evidence="3">
    <location>
        <begin position="1"/>
        <end position="19"/>
    </location>
</feature>
<dbReference type="AlphaFoldDB" id="A0A7I8KW07"/>
<keyword evidence="4" id="KW-0812">Transmembrane</keyword>
<keyword evidence="2 4" id="KW-0472">Membrane</keyword>
<evidence type="ECO:0000256" key="4">
    <source>
        <dbReference type="SAM" id="Phobius"/>
    </source>
</evidence>
<dbReference type="Proteomes" id="UP000663760">
    <property type="component" value="Chromosome 9"/>
</dbReference>
<protein>
    <submittedName>
        <fullName evidence="5">Uncharacterized protein</fullName>
    </submittedName>
</protein>
<sequence length="248" mass="27486">MEERVPPPPPPPPPLPSPPQSNGQTSRVSSTYIVQVPKDQIYRVPAPEIAYLAERYQKPRGGEQVSRPWFTCVSRCLVVLFIVVLSLVVAVAVFYLVVRPAFPTFSVESLHTINSSRHDRLSVHYAVAIRIRNPSVHMGLSYERGGTAVLSNSNGNIATGKTPSFYQSSGEMRIIFLDFSGPAQVNKSFYSPRTKVGVSLSLSLKFPMRMKVGAVESMAIEVDVWCSFSLSSLVKESKVMRQSCYFDP</sequence>